<dbReference type="Gene3D" id="3.10.20.30">
    <property type="match status" value="1"/>
</dbReference>
<protein>
    <submittedName>
        <fullName evidence="1">Sulfur transfer protein involved in thiamine biosynthesis</fullName>
    </submittedName>
</protein>
<reference evidence="1 2" key="1">
    <citation type="submission" date="2011-11" db="EMBL/GenBank/DDBJ databases">
        <title>Improved High-Quality Draft sequence of Beggiatoa alba B18lD.</title>
        <authorList>
            <consortium name="US DOE Joint Genome Institute"/>
            <person name="Lucas S."/>
            <person name="Han J."/>
            <person name="Lapidus A."/>
            <person name="Cheng J.-F."/>
            <person name="Goodwin L."/>
            <person name="Pitluck S."/>
            <person name="Peters L."/>
            <person name="Mikhailova N."/>
            <person name="Held B."/>
            <person name="Detter J.C."/>
            <person name="Han C."/>
            <person name="Tapia R."/>
            <person name="Land M."/>
            <person name="Hauser L."/>
            <person name="Kyrpides N."/>
            <person name="Ivanova N."/>
            <person name="Pagani I."/>
            <person name="Samuel K."/>
            <person name="Teske A."/>
            <person name="Mueller J."/>
            <person name="Woyke T."/>
        </authorList>
    </citation>
    <scope>NUCLEOTIDE SEQUENCE [LARGE SCALE GENOMIC DNA]</scope>
    <source>
        <strain evidence="1 2">B18LD</strain>
    </source>
</reference>
<dbReference type="SUPFAM" id="SSF54285">
    <property type="entry name" value="MoaD/ThiS"/>
    <property type="match status" value="1"/>
</dbReference>
<gene>
    <name evidence="1" type="ORF">BegalDRAFT_3409</name>
</gene>
<dbReference type="EMBL" id="JH600070">
    <property type="protein sequence ID" value="EIJ44226.1"/>
    <property type="molecule type" value="Genomic_DNA"/>
</dbReference>
<evidence type="ECO:0000313" key="2">
    <source>
        <dbReference type="Proteomes" id="UP000005744"/>
    </source>
</evidence>
<dbReference type="HOGENOM" id="CLU_114601_5_2_6"/>
<dbReference type="InterPro" id="IPR012675">
    <property type="entry name" value="Beta-grasp_dom_sf"/>
</dbReference>
<name>I3CKT3_9GAMM</name>
<dbReference type="AlphaFoldDB" id="I3CKT3"/>
<dbReference type="Pfam" id="PF02597">
    <property type="entry name" value="ThiS"/>
    <property type="match status" value="1"/>
</dbReference>
<dbReference type="InterPro" id="IPR016155">
    <property type="entry name" value="Mopterin_synth/thiamin_S_b"/>
</dbReference>
<dbReference type="RefSeq" id="WP_002692101.1">
    <property type="nucleotide sequence ID" value="NZ_JH600070.1"/>
</dbReference>
<dbReference type="InterPro" id="IPR003749">
    <property type="entry name" value="ThiS/MoaD-like"/>
</dbReference>
<dbReference type="eggNOG" id="COG2104">
    <property type="taxonomic scope" value="Bacteria"/>
</dbReference>
<organism evidence="1 2">
    <name type="scientific">Beggiatoa alba B18LD</name>
    <dbReference type="NCBI Taxonomy" id="395493"/>
    <lineage>
        <taxon>Bacteria</taxon>
        <taxon>Pseudomonadati</taxon>
        <taxon>Pseudomonadota</taxon>
        <taxon>Gammaproteobacteria</taxon>
        <taxon>Thiotrichales</taxon>
        <taxon>Thiotrichaceae</taxon>
        <taxon>Beggiatoa</taxon>
    </lineage>
</organism>
<evidence type="ECO:0000313" key="1">
    <source>
        <dbReference type="EMBL" id="EIJ44226.1"/>
    </source>
</evidence>
<dbReference type="STRING" id="395493.BegalDRAFT_3409"/>
<dbReference type="CDD" id="cd17040">
    <property type="entry name" value="Ubl_MoaD_like"/>
    <property type="match status" value="1"/>
</dbReference>
<proteinExistence type="predicted"/>
<keyword evidence="2" id="KW-1185">Reference proteome</keyword>
<dbReference type="Proteomes" id="UP000005744">
    <property type="component" value="Unassembled WGS sequence"/>
</dbReference>
<sequence>MLITLKLYASLAQYLPTGAKRNQTELDIAEGTSLQDLITTHHIPEQSAHLVLINGVYVAPDKRASARLNQGDIVVMFPPVAGG</sequence>
<accession>I3CKT3</accession>
<dbReference type="OrthoDB" id="7860782at2"/>